<sequence>MAKSSTSNYHLDEEETRGRPGYYDFHAPPPLTRDVCTITTRTLPCPLTDLPFSFPQKRTLSYPSTIASSTTTASSTSSTTKRVTSWLKPSVRPSPKVNVHTTCGRHTDQLLFGGPSLTDMARSVFKKKN</sequence>
<feature type="region of interest" description="Disordered" evidence="1">
    <location>
        <begin position="1"/>
        <end position="25"/>
    </location>
</feature>
<comment type="caution">
    <text evidence="2">The sequence shown here is derived from an EMBL/GenBank/DDBJ whole genome shotgun (WGS) entry which is preliminary data.</text>
</comment>
<dbReference type="EMBL" id="LUKN01001270">
    <property type="protein sequence ID" value="OAR01246.1"/>
    <property type="molecule type" value="Genomic_DNA"/>
</dbReference>
<evidence type="ECO:0000313" key="2">
    <source>
        <dbReference type="EMBL" id="OAR01246.1"/>
    </source>
</evidence>
<reference evidence="2 3" key="1">
    <citation type="submission" date="2016-03" db="EMBL/GenBank/DDBJ databases">
        <title>Fine-scale spatial genetic structure of a fungal parasite of coffee scale insects.</title>
        <authorList>
            <person name="Jackson D."/>
            <person name="Zemenick K.A."/>
            <person name="Malloure B."/>
            <person name="Quandt C.A."/>
            <person name="James T.Y."/>
        </authorList>
    </citation>
    <scope>NUCLEOTIDE SEQUENCE [LARGE SCALE GENOMIC DNA]</scope>
    <source>
        <strain evidence="2 3">UM487</strain>
    </source>
</reference>
<feature type="region of interest" description="Disordered" evidence="1">
    <location>
        <begin position="65"/>
        <end position="99"/>
    </location>
</feature>
<dbReference type="AlphaFoldDB" id="A0A179IF40"/>
<evidence type="ECO:0000256" key="1">
    <source>
        <dbReference type="SAM" id="MobiDB-lite"/>
    </source>
</evidence>
<dbReference type="OrthoDB" id="5089392at2759"/>
<keyword evidence="3" id="KW-1185">Reference proteome</keyword>
<name>A0A179IF40_CORDF</name>
<proteinExistence type="predicted"/>
<organism evidence="2 3">
    <name type="scientific">Cordyceps confragosa</name>
    <name type="common">Lecanicillium lecanii</name>
    <dbReference type="NCBI Taxonomy" id="2714763"/>
    <lineage>
        <taxon>Eukaryota</taxon>
        <taxon>Fungi</taxon>
        <taxon>Dikarya</taxon>
        <taxon>Ascomycota</taxon>
        <taxon>Pezizomycotina</taxon>
        <taxon>Sordariomycetes</taxon>
        <taxon>Hypocreomycetidae</taxon>
        <taxon>Hypocreales</taxon>
        <taxon>Cordycipitaceae</taxon>
        <taxon>Akanthomyces</taxon>
    </lineage>
</organism>
<protein>
    <submittedName>
        <fullName evidence="2">Uncharacterized protein</fullName>
    </submittedName>
</protein>
<evidence type="ECO:0000313" key="3">
    <source>
        <dbReference type="Proteomes" id="UP000243081"/>
    </source>
</evidence>
<accession>A0A179IF40</accession>
<gene>
    <name evidence="2" type="ORF">LLEC1_02546</name>
</gene>
<feature type="compositionally biased region" description="Low complexity" evidence="1">
    <location>
        <begin position="65"/>
        <end position="80"/>
    </location>
</feature>
<dbReference type="Proteomes" id="UP000243081">
    <property type="component" value="Unassembled WGS sequence"/>
</dbReference>